<keyword evidence="2" id="KW-1185">Reference proteome</keyword>
<organism evidence="1 2">
    <name type="scientific">Lignipirellula cremea</name>
    <dbReference type="NCBI Taxonomy" id="2528010"/>
    <lineage>
        <taxon>Bacteria</taxon>
        <taxon>Pseudomonadati</taxon>
        <taxon>Planctomycetota</taxon>
        <taxon>Planctomycetia</taxon>
        <taxon>Pirellulales</taxon>
        <taxon>Pirellulaceae</taxon>
        <taxon>Lignipirellula</taxon>
    </lineage>
</organism>
<accession>A0A518E3H6</accession>
<dbReference type="AlphaFoldDB" id="A0A518E3H6"/>
<dbReference type="OrthoDB" id="270719at2"/>
<protein>
    <recommendedName>
        <fullName evidence="3">VWFA domain-containing protein</fullName>
    </recommendedName>
</protein>
<dbReference type="Proteomes" id="UP000317648">
    <property type="component" value="Chromosome"/>
</dbReference>
<reference evidence="1 2" key="1">
    <citation type="submission" date="2019-02" db="EMBL/GenBank/DDBJ databases">
        <title>Deep-cultivation of Planctomycetes and their phenomic and genomic characterization uncovers novel biology.</title>
        <authorList>
            <person name="Wiegand S."/>
            <person name="Jogler M."/>
            <person name="Boedeker C."/>
            <person name="Pinto D."/>
            <person name="Vollmers J."/>
            <person name="Rivas-Marin E."/>
            <person name="Kohn T."/>
            <person name="Peeters S.H."/>
            <person name="Heuer A."/>
            <person name="Rast P."/>
            <person name="Oberbeckmann S."/>
            <person name="Bunk B."/>
            <person name="Jeske O."/>
            <person name="Meyerdierks A."/>
            <person name="Storesund J.E."/>
            <person name="Kallscheuer N."/>
            <person name="Luecker S."/>
            <person name="Lage O.M."/>
            <person name="Pohl T."/>
            <person name="Merkel B.J."/>
            <person name="Hornburger P."/>
            <person name="Mueller R.-W."/>
            <person name="Bruemmer F."/>
            <person name="Labrenz M."/>
            <person name="Spormann A.M."/>
            <person name="Op den Camp H."/>
            <person name="Overmann J."/>
            <person name="Amann R."/>
            <person name="Jetten M.S.M."/>
            <person name="Mascher T."/>
            <person name="Medema M.H."/>
            <person name="Devos D.P."/>
            <person name="Kaster A.-K."/>
            <person name="Ovreas L."/>
            <person name="Rohde M."/>
            <person name="Galperin M.Y."/>
            <person name="Jogler C."/>
        </authorList>
    </citation>
    <scope>NUCLEOTIDE SEQUENCE [LARGE SCALE GENOMIC DNA]</scope>
    <source>
        <strain evidence="1 2">Pla85_3_4</strain>
    </source>
</reference>
<gene>
    <name evidence="1" type="ORF">Pla8534_64930</name>
</gene>
<dbReference type="SUPFAM" id="SSF53300">
    <property type="entry name" value="vWA-like"/>
    <property type="match status" value="1"/>
</dbReference>
<evidence type="ECO:0000313" key="2">
    <source>
        <dbReference type="Proteomes" id="UP000317648"/>
    </source>
</evidence>
<sequence length="236" mass="26715">MQFLRRWLLLALVPLVALIANGCVKSTAIQGGHKPFEMEAVDECLVLIADMSGSFSESWDDRAYTLFLELMDRFFQEGMGSESRVVLGQLSGSDKVILFQGTPAELRRRFRSPEDLNNFLRENSDPSRSAVFDATGKTVDYIRSMQGVTEKTRVLTVILSDMVESESNQTTRSQSGHRMLNSLKRYKEQGGTLALYFVALDEMPRWRQILEMAGFEPGQYVIENAIVAKPELPRFD</sequence>
<dbReference type="EMBL" id="CP036433">
    <property type="protein sequence ID" value="QDU98622.1"/>
    <property type="molecule type" value="Genomic_DNA"/>
</dbReference>
<evidence type="ECO:0000313" key="1">
    <source>
        <dbReference type="EMBL" id="QDU98622.1"/>
    </source>
</evidence>
<evidence type="ECO:0008006" key="3">
    <source>
        <dbReference type="Google" id="ProtNLM"/>
    </source>
</evidence>
<dbReference type="KEGG" id="lcre:Pla8534_64930"/>
<dbReference type="InterPro" id="IPR036465">
    <property type="entry name" value="vWFA_dom_sf"/>
</dbReference>
<proteinExistence type="predicted"/>
<dbReference type="RefSeq" id="WP_145058028.1">
    <property type="nucleotide sequence ID" value="NZ_CP036433.1"/>
</dbReference>
<name>A0A518E3H6_9BACT</name>